<gene>
    <name evidence="11" type="primary">PPM1</name>
    <name evidence="11" type="ORF">TWF730_000601</name>
</gene>
<comment type="caution">
    <text evidence="11">The sequence shown here is derived from an EMBL/GenBank/DDBJ whole genome shotgun (WGS) entry which is preliminary data.</text>
</comment>
<evidence type="ECO:0000256" key="7">
    <source>
        <dbReference type="ARBA" id="ARBA00022691"/>
    </source>
</evidence>
<dbReference type="SUPFAM" id="SSF53335">
    <property type="entry name" value="S-adenosyl-L-methionine-dependent methyltransferases"/>
    <property type="match status" value="1"/>
</dbReference>
<accession>A0AAV9VM26</accession>
<dbReference type="PANTHER" id="PTHR13600:SF21">
    <property type="entry name" value="LEUCINE CARBOXYL METHYLTRANSFERASE 1"/>
    <property type="match status" value="1"/>
</dbReference>
<dbReference type="PANTHER" id="PTHR13600">
    <property type="entry name" value="LEUCINE CARBOXYL METHYLTRANSFERASE"/>
    <property type="match status" value="1"/>
</dbReference>
<proteinExistence type="inferred from homology"/>
<dbReference type="Gene3D" id="3.40.50.150">
    <property type="entry name" value="Vaccinia Virus protein VP39"/>
    <property type="match status" value="1"/>
</dbReference>
<evidence type="ECO:0000256" key="8">
    <source>
        <dbReference type="PIRNR" id="PIRNR016305"/>
    </source>
</evidence>
<comment type="function">
    <text evidence="8">Methylates the carboxyl group of the C-terminal leucine residue of protein phosphatase 2A catalytic subunits to form alpha-leucine ester residues.</text>
</comment>
<evidence type="ECO:0000256" key="6">
    <source>
        <dbReference type="ARBA" id="ARBA00022679"/>
    </source>
</evidence>
<feature type="binding site" evidence="9">
    <location>
        <begin position="185"/>
        <end position="186"/>
    </location>
    <ligand>
        <name>S-adenosyl-L-methionine</name>
        <dbReference type="ChEBI" id="CHEBI:59789"/>
    </ligand>
</feature>
<organism evidence="11 12">
    <name type="scientific">Orbilia blumenaviensis</name>
    <dbReference type="NCBI Taxonomy" id="1796055"/>
    <lineage>
        <taxon>Eukaryota</taxon>
        <taxon>Fungi</taxon>
        <taxon>Dikarya</taxon>
        <taxon>Ascomycota</taxon>
        <taxon>Pezizomycotina</taxon>
        <taxon>Orbiliomycetes</taxon>
        <taxon>Orbiliales</taxon>
        <taxon>Orbiliaceae</taxon>
        <taxon>Orbilia</taxon>
    </lineage>
</organism>
<comment type="similarity">
    <text evidence="2 8">Belongs to the methyltransferase superfamily. LCMT family.</text>
</comment>
<keyword evidence="5 8" id="KW-0489">Methyltransferase</keyword>
<dbReference type="Pfam" id="PF04072">
    <property type="entry name" value="LCM"/>
    <property type="match status" value="1"/>
</dbReference>
<keyword evidence="7 8" id="KW-0949">S-adenosyl-L-methionine</keyword>
<dbReference type="InterPro" id="IPR016651">
    <property type="entry name" value="LCMT1"/>
</dbReference>
<evidence type="ECO:0000256" key="2">
    <source>
        <dbReference type="ARBA" id="ARBA00010703"/>
    </source>
</evidence>
<dbReference type="PIRSF" id="PIRSF016305">
    <property type="entry name" value="LCM_mtfrase"/>
    <property type="match status" value="1"/>
</dbReference>
<name>A0AAV9VM26_9PEZI</name>
<evidence type="ECO:0000256" key="9">
    <source>
        <dbReference type="PIRSR" id="PIRSR016305-1"/>
    </source>
</evidence>
<dbReference type="InterPro" id="IPR029063">
    <property type="entry name" value="SAM-dependent_MTases_sf"/>
</dbReference>
<dbReference type="GO" id="GO:0032259">
    <property type="term" value="P:methylation"/>
    <property type="evidence" value="ECO:0007669"/>
    <property type="project" value="UniProtKB-KW"/>
</dbReference>
<evidence type="ECO:0000313" key="11">
    <source>
        <dbReference type="EMBL" id="KAK6363155.1"/>
    </source>
</evidence>
<evidence type="ECO:0000313" key="12">
    <source>
        <dbReference type="Proteomes" id="UP001373714"/>
    </source>
</evidence>
<feature type="region of interest" description="Disordered" evidence="10">
    <location>
        <begin position="1"/>
        <end position="25"/>
    </location>
</feature>
<feature type="binding site" evidence="9">
    <location>
        <position position="210"/>
    </location>
    <ligand>
        <name>S-adenosyl-L-methionine</name>
        <dbReference type="ChEBI" id="CHEBI:59789"/>
    </ligand>
</feature>
<dbReference type="AlphaFoldDB" id="A0AAV9VM26"/>
<dbReference type="Proteomes" id="UP001373714">
    <property type="component" value="Unassembled WGS sequence"/>
</dbReference>
<dbReference type="EC" id="2.1.1.233" evidence="3 8"/>
<evidence type="ECO:0000256" key="1">
    <source>
        <dbReference type="ARBA" id="ARBA00000724"/>
    </source>
</evidence>
<keyword evidence="6 8" id="KW-0808">Transferase</keyword>
<dbReference type="InterPro" id="IPR007213">
    <property type="entry name" value="Ppm1/Ppm2/Tcmp"/>
</dbReference>
<protein>
    <recommendedName>
        <fullName evidence="4 8">Leucine carboxyl methyltransferase 1</fullName>
        <ecNumber evidence="3 8">2.1.1.233</ecNumber>
    </recommendedName>
</protein>
<keyword evidence="12" id="KW-1185">Reference proteome</keyword>
<evidence type="ECO:0000256" key="3">
    <source>
        <dbReference type="ARBA" id="ARBA00012834"/>
    </source>
</evidence>
<feature type="binding site" evidence="9">
    <location>
        <position position="74"/>
    </location>
    <ligand>
        <name>S-adenosyl-L-methionine</name>
        <dbReference type="ChEBI" id="CHEBI:59789"/>
    </ligand>
</feature>
<feature type="binding site" evidence="9">
    <location>
        <position position="100"/>
    </location>
    <ligand>
        <name>S-adenosyl-L-methionine</name>
        <dbReference type="ChEBI" id="CHEBI:59789"/>
    </ligand>
</feature>
<evidence type="ECO:0000256" key="5">
    <source>
        <dbReference type="ARBA" id="ARBA00022603"/>
    </source>
</evidence>
<dbReference type="EMBL" id="JAVHNS010000001">
    <property type="protein sequence ID" value="KAK6363155.1"/>
    <property type="molecule type" value="Genomic_DNA"/>
</dbReference>
<reference evidence="11 12" key="1">
    <citation type="submission" date="2019-10" db="EMBL/GenBank/DDBJ databases">
        <authorList>
            <person name="Palmer J.M."/>
        </authorList>
    </citation>
    <scope>NUCLEOTIDE SEQUENCE [LARGE SCALE GENOMIC DNA]</scope>
    <source>
        <strain evidence="11 12">TWF730</strain>
    </source>
</reference>
<sequence length="370" mass="41908">MAIPTRFATPSMAGPASSAEKDRTVQQTDMDALVSRWSAIQTGYLTDPYADMFLDMSMPRDRRYPLINRGTYIRTMALDQIVESFLSRPSETKKQIISLGAGSDTRFFRLAADKSLSLLYHEFDFPQVTRRKITAIQRHKQLAAIISEYGQANHSEIDNDGSPGFQVDVGAGSLRSPCYYIHPIDLRTLKPGTPLPIGIDATLPTLFISECCLIYLSPNEADDIFRWITGLFGQVSESTSNGVGIVLYEPIGGDDPFGKVMIRNLSQRGIVLRTLQRYSTLERQKERMRVLGFNTGMGACDVNFIHDEWIDLKEKERIDRLELLDEREEWVLLAKHYCIAWGWVERHGAGVAEANNLTFQNWSQFPLQRS</sequence>
<comment type="catalytic activity">
    <reaction evidence="1 8">
        <text>[phosphatase 2A protein]-C-terminal L-leucine + S-adenosyl-L-methionine = [phosphatase 2A protein]-C-terminal L-leucine methyl ester + S-adenosyl-L-homocysteine</text>
        <dbReference type="Rhea" id="RHEA:48544"/>
        <dbReference type="Rhea" id="RHEA-COMP:12134"/>
        <dbReference type="Rhea" id="RHEA-COMP:12135"/>
        <dbReference type="ChEBI" id="CHEBI:57856"/>
        <dbReference type="ChEBI" id="CHEBI:59789"/>
        <dbReference type="ChEBI" id="CHEBI:90516"/>
        <dbReference type="ChEBI" id="CHEBI:90517"/>
        <dbReference type="EC" id="2.1.1.233"/>
    </reaction>
</comment>
<dbReference type="GO" id="GO:0018423">
    <property type="term" value="F:protein C-terminal leucine carboxyl O-methyltransferase activity"/>
    <property type="evidence" value="ECO:0007669"/>
    <property type="project" value="UniProtKB-EC"/>
</dbReference>
<evidence type="ECO:0000256" key="10">
    <source>
        <dbReference type="SAM" id="MobiDB-lite"/>
    </source>
</evidence>
<evidence type="ECO:0000256" key="4">
    <source>
        <dbReference type="ARBA" id="ARBA00017497"/>
    </source>
</evidence>